<comment type="caution">
    <text evidence="2">The sequence shown here is derived from an EMBL/GenBank/DDBJ whole genome shotgun (WGS) entry which is preliminary data.</text>
</comment>
<evidence type="ECO:0000313" key="3">
    <source>
        <dbReference type="Proteomes" id="UP001231189"/>
    </source>
</evidence>
<feature type="compositionally biased region" description="Basic and acidic residues" evidence="1">
    <location>
        <begin position="94"/>
        <end position="113"/>
    </location>
</feature>
<feature type="compositionally biased region" description="Gly residues" evidence="1">
    <location>
        <begin position="78"/>
        <end position="93"/>
    </location>
</feature>
<dbReference type="Gene3D" id="1.10.472.10">
    <property type="entry name" value="Cyclin-like"/>
    <property type="match status" value="2"/>
</dbReference>
<dbReference type="EMBL" id="JAUUTY010000006">
    <property type="protein sequence ID" value="KAK1614998.1"/>
    <property type="molecule type" value="Genomic_DNA"/>
</dbReference>
<protein>
    <submittedName>
        <fullName evidence="2">Uncharacterized protein</fullName>
    </submittedName>
</protein>
<reference evidence="2" key="1">
    <citation type="submission" date="2023-07" db="EMBL/GenBank/DDBJ databases">
        <title>A chromosome-level genome assembly of Lolium multiflorum.</title>
        <authorList>
            <person name="Chen Y."/>
            <person name="Copetti D."/>
            <person name="Kolliker R."/>
            <person name="Studer B."/>
        </authorList>
    </citation>
    <scope>NUCLEOTIDE SEQUENCE</scope>
    <source>
        <strain evidence="2">02402/16</strain>
        <tissue evidence="2">Leaf</tissue>
    </source>
</reference>
<name>A0AAD8R902_LOLMU</name>
<proteinExistence type="predicted"/>
<organism evidence="2 3">
    <name type="scientific">Lolium multiflorum</name>
    <name type="common">Italian ryegrass</name>
    <name type="synonym">Lolium perenne subsp. multiflorum</name>
    <dbReference type="NCBI Taxonomy" id="4521"/>
    <lineage>
        <taxon>Eukaryota</taxon>
        <taxon>Viridiplantae</taxon>
        <taxon>Streptophyta</taxon>
        <taxon>Embryophyta</taxon>
        <taxon>Tracheophyta</taxon>
        <taxon>Spermatophyta</taxon>
        <taxon>Magnoliopsida</taxon>
        <taxon>Liliopsida</taxon>
        <taxon>Poales</taxon>
        <taxon>Poaceae</taxon>
        <taxon>BOP clade</taxon>
        <taxon>Pooideae</taxon>
        <taxon>Poodae</taxon>
        <taxon>Poeae</taxon>
        <taxon>Poeae Chloroplast Group 2 (Poeae type)</taxon>
        <taxon>Loliodinae</taxon>
        <taxon>Loliinae</taxon>
        <taxon>Lolium</taxon>
    </lineage>
</organism>
<feature type="region of interest" description="Disordered" evidence="1">
    <location>
        <begin position="73"/>
        <end position="120"/>
    </location>
</feature>
<sequence>MLSVLPCRYGQIAMSIETLVDLDMLSINEHRMSCSRSGHAMAGRLNAAEERYALDHDLTAGIGELLLTEEWRTRTKSRGGGSSDGGLSSGGSGGDRRHGKGCDRGKDVTRRDGNSSGATRNDECRYCGKKGWTSLPQQGSGSAHVLYNDILLTFTISSVCMIICDRAYTRADILKMERTIVDMLELDVFVTIPYCLMRRFPKVTKSDKKGNFMSSFPLQQQCMALAKKFAVIRFKDGETVDNFIIRIMGLMS</sequence>
<evidence type="ECO:0000256" key="1">
    <source>
        <dbReference type="SAM" id="MobiDB-lite"/>
    </source>
</evidence>
<evidence type="ECO:0000313" key="2">
    <source>
        <dbReference type="EMBL" id="KAK1614998.1"/>
    </source>
</evidence>
<gene>
    <name evidence="2" type="ORF">QYE76_020515</name>
</gene>
<keyword evidence="3" id="KW-1185">Reference proteome</keyword>
<dbReference type="Proteomes" id="UP001231189">
    <property type="component" value="Unassembled WGS sequence"/>
</dbReference>
<accession>A0AAD8R902</accession>
<dbReference type="AlphaFoldDB" id="A0AAD8R902"/>